<sequence>TTDSLSGIEYYEVKIGDQNTIPITTAALKTNPYKISPQAPGEHTIIVKAFDKADNSTPATTDVTIEPIEAPVITDFPKTSRIGDVLTIKGTSKYPDATVTVSVKKEGEEVITNDIKTDSEGNWLYLHPKSLEEGTYQVWTQITDKRGAKSNPTEKITIAVILPTILKFGKIAIDYLSVMLTLVVLIIILILAIFYGWYQISLWRKRVRKETKEVEKSVAKAFKNLRQEVKKQIALLDKEPGLTDKEKEIRNKLQETLDNSEKFISKEIKDIEKELE</sequence>
<evidence type="ECO:0000256" key="1">
    <source>
        <dbReference type="SAM" id="Phobius"/>
    </source>
</evidence>
<evidence type="ECO:0000313" key="4">
    <source>
        <dbReference type="Proteomes" id="UP000236946"/>
    </source>
</evidence>
<dbReference type="AlphaFoldDB" id="A0A2H9T1Q5"/>
<comment type="caution">
    <text evidence="3">The sequence shown here is derived from an EMBL/GenBank/DDBJ whole genome shotgun (WGS) entry which is preliminary data.</text>
</comment>
<protein>
    <recommendedName>
        <fullName evidence="2">Bacterial Ig-like domain-containing protein</fullName>
    </recommendedName>
</protein>
<evidence type="ECO:0000259" key="2">
    <source>
        <dbReference type="Pfam" id="PF19077"/>
    </source>
</evidence>
<dbReference type="Pfam" id="PF19077">
    <property type="entry name" value="Big_13"/>
    <property type="match status" value="1"/>
</dbReference>
<feature type="non-terminal residue" evidence="3">
    <location>
        <position position="1"/>
    </location>
</feature>
<dbReference type="InterPro" id="IPR013783">
    <property type="entry name" value="Ig-like_fold"/>
</dbReference>
<proteinExistence type="predicted"/>
<feature type="domain" description="Bacterial Ig-like" evidence="2">
    <location>
        <begin position="93"/>
        <end position="157"/>
    </location>
</feature>
<dbReference type="InterPro" id="IPR044016">
    <property type="entry name" value="Big_13"/>
</dbReference>
<organism evidence="3 4">
    <name type="scientific">Candidatus Staskawiczbacteria bacterium CG10_big_fil_rev_8_21_14_0_10_38_10</name>
    <dbReference type="NCBI Taxonomy" id="1974891"/>
    <lineage>
        <taxon>Bacteria</taxon>
        <taxon>Candidatus Staskawicziibacteriota</taxon>
    </lineage>
</organism>
<dbReference type="EMBL" id="PFEN01000019">
    <property type="protein sequence ID" value="PJE69587.1"/>
    <property type="molecule type" value="Genomic_DNA"/>
</dbReference>
<feature type="transmembrane region" description="Helical" evidence="1">
    <location>
        <begin position="175"/>
        <end position="198"/>
    </location>
</feature>
<keyword evidence="1" id="KW-0812">Transmembrane</keyword>
<gene>
    <name evidence="3" type="ORF">COU98_01120</name>
</gene>
<dbReference type="Proteomes" id="UP000236946">
    <property type="component" value="Unassembled WGS sequence"/>
</dbReference>
<keyword evidence="1" id="KW-0472">Membrane</keyword>
<accession>A0A2H9T1Q5</accession>
<keyword evidence="1" id="KW-1133">Transmembrane helix</keyword>
<dbReference type="Gene3D" id="2.60.40.10">
    <property type="entry name" value="Immunoglobulins"/>
    <property type="match status" value="1"/>
</dbReference>
<reference evidence="4" key="1">
    <citation type="submission" date="2017-09" db="EMBL/GenBank/DDBJ databases">
        <title>Depth-based differentiation of microbial function through sediment-hosted aquifers and enrichment of novel symbionts in the deep terrestrial subsurface.</title>
        <authorList>
            <person name="Probst A.J."/>
            <person name="Ladd B."/>
            <person name="Jarett J.K."/>
            <person name="Geller-Mcgrath D.E."/>
            <person name="Sieber C.M.K."/>
            <person name="Emerson J.B."/>
            <person name="Anantharaman K."/>
            <person name="Thomas B.C."/>
            <person name="Malmstrom R."/>
            <person name="Stieglmeier M."/>
            <person name="Klingl A."/>
            <person name="Woyke T."/>
            <person name="Ryan C.M."/>
            <person name="Banfield J.F."/>
        </authorList>
    </citation>
    <scope>NUCLEOTIDE SEQUENCE [LARGE SCALE GENOMIC DNA]</scope>
</reference>
<evidence type="ECO:0000313" key="3">
    <source>
        <dbReference type="EMBL" id="PJE69587.1"/>
    </source>
</evidence>
<name>A0A2H9T1Q5_9BACT</name>